<keyword evidence="1" id="KW-0067">ATP-binding</keyword>
<accession>A0ACB8FTQ1</accession>
<keyword evidence="1" id="KW-0547">Nucleotide-binding</keyword>
<name>A0ACB8FTQ1_9SAUR</name>
<keyword evidence="2" id="KW-1185">Reference proteome</keyword>
<dbReference type="Proteomes" id="UP000827872">
    <property type="component" value="Linkage Group LG11"/>
</dbReference>
<gene>
    <name evidence="1" type="primary">ABCA13_3</name>
    <name evidence="1" type="ORF">K3G42_005169</name>
</gene>
<sequence length="289" mass="33007">MRYQFERLLSSYYDLAIFISYTGVIFNVPSHKRGGADVAQELPKQVSYTIRTSILYSPRTDLIKNPVWKSHPQNLPADGFKYNHIFIPLQDMIERAIVSVQTGVDALDAGTQVQAMPYPCHTSDLFLNNIGFFFPLIMMLTWMVSVASMVRKLVYEREIHLEEYMKTMGVPQSIHFLAWFLENFLVLAISSCALSIILKESGIFTYSNCFLVFVFFLDFGVSIAMFSYLLSVFFGSANTAALCASLMYMVSFLPYVILLVLQNQLSFANQTLVEFSGKTFINHWQKEDP</sequence>
<proteinExistence type="predicted"/>
<reference evidence="1" key="1">
    <citation type="submission" date="2021-08" db="EMBL/GenBank/DDBJ databases">
        <title>The first chromosome-level gecko genome reveals the dynamic sex chromosomes of Neotropical dwarf geckos (Sphaerodactylidae: Sphaerodactylus).</title>
        <authorList>
            <person name="Pinto B.J."/>
            <person name="Keating S.E."/>
            <person name="Gamble T."/>
        </authorList>
    </citation>
    <scope>NUCLEOTIDE SEQUENCE</scope>
    <source>
        <strain evidence="1">TG3544</strain>
    </source>
</reference>
<evidence type="ECO:0000313" key="1">
    <source>
        <dbReference type="EMBL" id="KAH8010468.1"/>
    </source>
</evidence>
<dbReference type="EMBL" id="CM037624">
    <property type="protein sequence ID" value="KAH8010468.1"/>
    <property type="molecule type" value="Genomic_DNA"/>
</dbReference>
<organism evidence="1 2">
    <name type="scientific">Sphaerodactylus townsendi</name>
    <dbReference type="NCBI Taxonomy" id="933632"/>
    <lineage>
        <taxon>Eukaryota</taxon>
        <taxon>Metazoa</taxon>
        <taxon>Chordata</taxon>
        <taxon>Craniata</taxon>
        <taxon>Vertebrata</taxon>
        <taxon>Euteleostomi</taxon>
        <taxon>Lepidosauria</taxon>
        <taxon>Squamata</taxon>
        <taxon>Bifurcata</taxon>
        <taxon>Gekkota</taxon>
        <taxon>Sphaerodactylidae</taxon>
        <taxon>Sphaerodactylus</taxon>
    </lineage>
</organism>
<evidence type="ECO:0000313" key="2">
    <source>
        <dbReference type="Proteomes" id="UP000827872"/>
    </source>
</evidence>
<protein>
    <submittedName>
        <fullName evidence="1">ATP-binding cassette sub- A member 13</fullName>
    </submittedName>
</protein>
<comment type="caution">
    <text evidence="1">The sequence shown here is derived from an EMBL/GenBank/DDBJ whole genome shotgun (WGS) entry which is preliminary data.</text>
</comment>